<proteinExistence type="predicted"/>
<reference evidence="3 4" key="1">
    <citation type="submission" date="2020-11" db="EMBL/GenBank/DDBJ databases">
        <title>Treponema Peruensis nv. sp., first commensal Treponema isolated from human feces.</title>
        <authorList>
            <person name="Belkhou C."/>
            <person name="Raes J."/>
        </authorList>
    </citation>
    <scope>NUCLEOTIDE SEQUENCE [LARGE SCALE GENOMIC DNA]</scope>
    <source>
        <strain evidence="3 4">RCC2812</strain>
    </source>
</reference>
<feature type="chain" id="PRO_5032914907" description="Oxygen tolerance" evidence="2">
    <location>
        <begin position="28"/>
        <end position="352"/>
    </location>
</feature>
<keyword evidence="1" id="KW-1133">Transmembrane helix</keyword>
<protein>
    <recommendedName>
        <fullName evidence="5">Oxygen tolerance</fullName>
    </recommendedName>
</protein>
<dbReference type="RefSeq" id="WP_198443012.1">
    <property type="nucleotide sequence ID" value="NZ_CBCSHE010000010.1"/>
</dbReference>
<keyword evidence="2" id="KW-0732">Signal</keyword>
<dbReference type="Proteomes" id="UP000595224">
    <property type="component" value="Chromosome"/>
</dbReference>
<gene>
    <name evidence="3" type="ORF">IWA51_02410</name>
</gene>
<keyword evidence="4" id="KW-1185">Reference proteome</keyword>
<dbReference type="EMBL" id="CP064936">
    <property type="protein sequence ID" value="QQA01489.1"/>
    <property type="molecule type" value="Genomic_DNA"/>
</dbReference>
<accession>A0A7T3RE69</accession>
<evidence type="ECO:0000313" key="4">
    <source>
        <dbReference type="Proteomes" id="UP000595224"/>
    </source>
</evidence>
<sequence length="352" mass="38567">MNMKRAAVFFILSVFSLFSAVSQSANSDLDSISQVMVPRDVFIGDSGQIQYSFRSPVDLFAIAPESKKDADVLELNLTADDFVTDPESCTVTRAVLTRNGVNYNLCITIIPWKVGGIEFKTFDLASFCSAAGESSGKNTGVQAAFPITLSSVTIASLSEKLQVFSMKEPLSPVSLPGTNYAVWGAGVLILLILIGICFVLARLSSIIEFVSNLKERFGMYRNLCFAKKSLKSLLRKKIDDCEFAKRCQNIFRTYLEKRFCSSFASVPAARIVSRISSLTGNSLSGKESETLEKLSALFLRTDYIRYAAGSIDSMLLPAEEHKAEFIDGEKKSLIEMSLNILDGLECGTTEGK</sequence>
<dbReference type="KEGG" id="tper:IWA51_02410"/>
<feature type="signal peptide" evidence="2">
    <location>
        <begin position="1"/>
        <end position="27"/>
    </location>
</feature>
<keyword evidence="1" id="KW-0472">Membrane</keyword>
<keyword evidence="1" id="KW-0812">Transmembrane</keyword>
<feature type="transmembrane region" description="Helical" evidence="1">
    <location>
        <begin position="180"/>
        <end position="201"/>
    </location>
</feature>
<name>A0A7T3RE69_9SPIR</name>
<evidence type="ECO:0008006" key="5">
    <source>
        <dbReference type="Google" id="ProtNLM"/>
    </source>
</evidence>
<evidence type="ECO:0000256" key="2">
    <source>
        <dbReference type="SAM" id="SignalP"/>
    </source>
</evidence>
<evidence type="ECO:0000256" key="1">
    <source>
        <dbReference type="SAM" id="Phobius"/>
    </source>
</evidence>
<evidence type="ECO:0000313" key="3">
    <source>
        <dbReference type="EMBL" id="QQA01489.1"/>
    </source>
</evidence>
<dbReference type="AlphaFoldDB" id="A0A7T3RE69"/>
<organism evidence="3 4">
    <name type="scientific">Treponema peruense</name>
    <dbReference type="NCBI Taxonomy" id="2787628"/>
    <lineage>
        <taxon>Bacteria</taxon>
        <taxon>Pseudomonadati</taxon>
        <taxon>Spirochaetota</taxon>
        <taxon>Spirochaetia</taxon>
        <taxon>Spirochaetales</taxon>
        <taxon>Treponemataceae</taxon>
        <taxon>Treponema</taxon>
    </lineage>
</organism>